<organism evidence="2 3">
    <name type="scientific">Lentisphaera araneosa HTCC2155</name>
    <dbReference type="NCBI Taxonomy" id="313628"/>
    <lineage>
        <taxon>Bacteria</taxon>
        <taxon>Pseudomonadati</taxon>
        <taxon>Lentisphaerota</taxon>
        <taxon>Lentisphaeria</taxon>
        <taxon>Lentisphaerales</taxon>
        <taxon>Lentisphaeraceae</taxon>
        <taxon>Lentisphaera</taxon>
    </lineage>
</organism>
<comment type="caution">
    <text evidence="2">The sequence shown here is derived from an EMBL/GenBank/DDBJ whole genome shotgun (WGS) entry which is preliminary data.</text>
</comment>
<protein>
    <submittedName>
        <fullName evidence="2">Uncharacterized protein</fullName>
    </submittedName>
</protein>
<keyword evidence="1" id="KW-1133">Transmembrane helix</keyword>
<sequence length="486" mass="56240">MNQKLSQFLFQHNRTYNYKIAGALFLINAFAAPFLKDFSSTLSVLLIINGAYLFKTILSEEEQEFILLINKIPLPSIEIYNQVLIYNLKKLAFWLFCGLPFFPVYPQVSLSIFLVLAGFFYMSAFTNMREGALSSFVLVLFLFAAGFAIYGAHNPVGYLFSLLTYTALYITGKKFYQSKFAFTWPRFLIAFLVNFKLPKMISPKMKFWIESTLKSYKGLTLLFSLLAGWIMGSNFFSSNLFWVYIIFMGQASSGNNNYSIIYKIYGRKIDFLHTTACYTLPFLCTFLYFFSQVEPIEFNSNSPRYSNRIFEDAYPLSDIESTLKNVRYDNSTGITTLKTITDLNQIRETLYGEKFIQNLDNYQPSKSLSLKVEDNKILQLSSLCLIIMLIALSNSSRQINNFLNKLKILKLISRAVVVLVIICVAALIFDYKPEFFNSIFIMIIGFFNKNIFSMLILSSILFIFSIYLNYLSWMQNDYCTHRKAEE</sequence>
<dbReference type="AlphaFoldDB" id="A6DS66"/>
<dbReference type="RefSeq" id="WP_007280681.1">
    <property type="nucleotide sequence ID" value="NZ_ABCK01000028.1"/>
</dbReference>
<feature type="transmembrane region" description="Helical" evidence="1">
    <location>
        <begin position="377"/>
        <end position="396"/>
    </location>
</feature>
<gene>
    <name evidence="2" type="ORF">LNTAR_23694</name>
</gene>
<keyword evidence="3" id="KW-1185">Reference proteome</keyword>
<dbReference type="STRING" id="313628.LNTAR_23694"/>
<evidence type="ECO:0000256" key="1">
    <source>
        <dbReference type="SAM" id="Phobius"/>
    </source>
</evidence>
<proteinExistence type="predicted"/>
<evidence type="ECO:0000313" key="3">
    <source>
        <dbReference type="Proteomes" id="UP000004947"/>
    </source>
</evidence>
<dbReference type="EMBL" id="ABCK01000028">
    <property type="protein sequence ID" value="EDM25526.1"/>
    <property type="molecule type" value="Genomic_DNA"/>
</dbReference>
<keyword evidence="1" id="KW-0812">Transmembrane</keyword>
<name>A6DS66_9BACT</name>
<feature type="transmembrane region" description="Helical" evidence="1">
    <location>
        <begin position="108"/>
        <end position="125"/>
    </location>
</feature>
<feature type="transmembrane region" description="Helical" evidence="1">
    <location>
        <begin position="408"/>
        <end position="429"/>
    </location>
</feature>
<feature type="transmembrane region" description="Helical" evidence="1">
    <location>
        <begin position="16"/>
        <end position="35"/>
    </location>
</feature>
<evidence type="ECO:0000313" key="2">
    <source>
        <dbReference type="EMBL" id="EDM25526.1"/>
    </source>
</evidence>
<feature type="transmembrane region" description="Helical" evidence="1">
    <location>
        <begin position="221"/>
        <end position="248"/>
    </location>
</feature>
<feature type="transmembrane region" description="Helical" evidence="1">
    <location>
        <begin position="269"/>
        <end position="290"/>
    </location>
</feature>
<feature type="transmembrane region" description="Helical" evidence="1">
    <location>
        <begin position="435"/>
        <end position="468"/>
    </location>
</feature>
<accession>A6DS66</accession>
<feature type="transmembrane region" description="Helical" evidence="1">
    <location>
        <begin position="132"/>
        <end position="150"/>
    </location>
</feature>
<reference evidence="2 3" key="1">
    <citation type="journal article" date="2010" name="J. Bacteriol.">
        <title>Genome sequence of Lentisphaera araneosa HTCC2155T, the type species of the order Lentisphaerales in the phylum Lentisphaerae.</title>
        <authorList>
            <person name="Thrash J.C."/>
            <person name="Cho J.C."/>
            <person name="Vergin K.L."/>
            <person name="Morris R.M."/>
            <person name="Giovannoni S.J."/>
        </authorList>
    </citation>
    <scope>NUCLEOTIDE SEQUENCE [LARGE SCALE GENOMIC DNA]</scope>
    <source>
        <strain evidence="2 3">HTCC2155</strain>
    </source>
</reference>
<dbReference type="Proteomes" id="UP000004947">
    <property type="component" value="Unassembled WGS sequence"/>
</dbReference>
<keyword evidence="1" id="KW-0472">Membrane</keyword>